<accession>A0A9W6G2D3</accession>
<comment type="caution">
    <text evidence="1">The sequence shown here is derived from an EMBL/GenBank/DDBJ whole genome shotgun (WGS) entry which is preliminary data.</text>
</comment>
<organism evidence="1 2">
    <name type="scientific">Geobacter hydrogenophilus</name>
    <dbReference type="NCBI Taxonomy" id="40983"/>
    <lineage>
        <taxon>Bacteria</taxon>
        <taxon>Pseudomonadati</taxon>
        <taxon>Thermodesulfobacteriota</taxon>
        <taxon>Desulfuromonadia</taxon>
        <taxon>Geobacterales</taxon>
        <taxon>Geobacteraceae</taxon>
        <taxon>Geobacter</taxon>
    </lineage>
</organism>
<protein>
    <submittedName>
        <fullName evidence="1">Uncharacterized protein</fullName>
    </submittedName>
</protein>
<proteinExistence type="predicted"/>
<name>A0A9W6G2D3_9BACT</name>
<evidence type="ECO:0000313" key="1">
    <source>
        <dbReference type="EMBL" id="GLI39142.1"/>
    </source>
</evidence>
<dbReference type="Proteomes" id="UP001144352">
    <property type="component" value="Unassembled WGS sequence"/>
</dbReference>
<dbReference type="AlphaFoldDB" id="A0A9W6G2D3"/>
<evidence type="ECO:0000313" key="2">
    <source>
        <dbReference type="Proteomes" id="UP001144352"/>
    </source>
</evidence>
<keyword evidence="2" id="KW-1185">Reference proteome</keyword>
<dbReference type="EMBL" id="BSDS01000002">
    <property type="protein sequence ID" value="GLI39142.1"/>
    <property type="molecule type" value="Genomic_DNA"/>
</dbReference>
<reference evidence="1" key="1">
    <citation type="submission" date="2022-12" db="EMBL/GenBank/DDBJ databases">
        <title>Reference genome sequencing for broad-spectrum identification of bacterial and archaeal isolates by mass spectrometry.</title>
        <authorList>
            <person name="Sekiguchi Y."/>
            <person name="Tourlousse D.M."/>
        </authorList>
    </citation>
    <scope>NUCLEOTIDE SEQUENCE</scope>
    <source>
        <strain evidence="1">H2</strain>
    </source>
</reference>
<gene>
    <name evidence="1" type="ORF">GHYDROH2_26430</name>
</gene>
<sequence length="78" mass="9539">MNSDRAIGWVPKLKKHEFLMELMLFQFNYLFSTRLAQRVRTVKEQGCRTCREEVCPIRYNLRRCDNRSTSREVLLYRH</sequence>